<dbReference type="RefSeq" id="WP_229490571.1">
    <property type="nucleotide sequence ID" value="NZ_JAIVFQ010000140.1"/>
</dbReference>
<proteinExistence type="predicted"/>
<dbReference type="EMBL" id="JAIVFQ010000140">
    <property type="protein sequence ID" value="MCC5604606.1"/>
    <property type="molecule type" value="Genomic_DNA"/>
</dbReference>
<protein>
    <recommendedName>
        <fullName evidence="3">Tetratricopeptide repeat protein</fullName>
    </recommendedName>
</protein>
<gene>
    <name evidence="1" type="ORF">LC586_37060</name>
</gene>
<organism evidence="1 2">
    <name type="scientific">Nostoc favosum CHAB5714</name>
    <dbReference type="NCBI Taxonomy" id="2780399"/>
    <lineage>
        <taxon>Bacteria</taxon>
        <taxon>Bacillati</taxon>
        <taxon>Cyanobacteriota</taxon>
        <taxon>Cyanophyceae</taxon>
        <taxon>Nostocales</taxon>
        <taxon>Nostocaceae</taxon>
        <taxon>Nostoc</taxon>
        <taxon>Nostoc favosum</taxon>
    </lineage>
</organism>
<evidence type="ECO:0008006" key="3">
    <source>
        <dbReference type="Google" id="ProtNLM"/>
    </source>
</evidence>
<evidence type="ECO:0000313" key="2">
    <source>
        <dbReference type="Proteomes" id="UP001199525"/>
    </source>
</evidence>
<accession>A0ABS8ILC5</accession>
<comment type="caution">
    <text evidence="1">The sequence shown here is derived from an EMBL/GenBank/DDBJ whole genome shotgun (WGS) entry which is preliminary data.</text>
</comment>
<sequence>MIKWRYCLKSALLGILTLSIVLTQSSLLLAQSTEKETHIQQAELLTQVGRKQLNQGQAAEALDSWQQATKIYHQIKDTEGVSGSLINQNLFYS</sequence>
<dbReference type="Proteomes" id="UP001199525">
    <property type="component" value="Unassembled WGS sequence"/>
</dbReference>
<dbReference type="Gene3D" id="1.25.40.10">
    <property type="entry name" value="Tetratricopeptide repeat domain"/>
    <property type="match status" value="1"/>
</dbReference>
<dbReference type="InterPro" id="IPR011990">
    <property type="entry name" value="TPR-like_helical_dom_sf"/>
</dbReference>
<keyword evidence="2" id="KW-1185">Reference proteome</keyword>
<evidence type="ECO:0000313" key="1">
    <source>
        <dbReference type="EMBL" id="MCC5604606.1"/>
    </source>
</evidence>
<reference evidence="1 2" key="1">
    <citation type="journal article" date="2021" name="Microorganisms">
        <title>Genome Evolution of Filamentous Cyanobacterium Nostoc Species: From Facultative Symbiosis to Free Living.</title>
        <authorList>
            <person name="Huo D."/>
            <person name="Li H."/>
            <person name="Cai F."/>
            <person name="Guo X."/>
            <person name="Qiao Z."/>
            <person name="Wang W."/>
            <person name="Yu G."/>
            <person name="Li R."/>
        </authorList>
    </citation>
    <scope>NUCLEOTIDE SEQUENCE [LARGE SCALE GENOMIC DNA]</scope>
    <source>
        <strain evidence="1 2">CHAB 5714</strain>
    </source>
</reference>
<name>A0ABS8ILC5_9NOSO</name>